<dbReference type="AlphaFoldDB" id="A0A1F5H5C1"/>
<evidence type="ECO:0000256" key="1">
    <source>
        <dbReference type="SAM" id="Phobius"/>
    </source>
</evidence>
<evidence type="ECO:0000313" key="2">
    <source>
        <dbReference type="EMBL" id="OGD99268.1"/>
    </source>
</evidence>
<sequence>MPKNTTSKKPVPPKKPVLLRLNEVLGFVFYVIWILIGLLFILFIAANFRQGAFKGLLSPTTNQQVPQTQVPTETTIAGIGKVNIACVRDSLSNEAISKIVEAGNTSKLSDEEKAKFEPCVMERDESATSPSP</sequence>
<feature type="transmembrane region" description="Helical" evidence="1">
    <location>
        <begin position="27"/>
        <end position="48"/>
    </location>
</feature>
<gene>
    <name evidence="2" type="ORF">A3B54_04030</name>
</gene>
<name>A0A1F5H5C1_9BACT</name>
<comment type="caution">
    <text evidence="2">The sequence shown here is derived from an EMBL/GenBank/DDBJ whole genome shotgun (WGS) entry which is preliminary data.</text>
</comment>
<keyword evidence="1" id="KW-0812">Transmembrane</keyword>
<dbReference type="Proteomes" id="UP000177039">
    <property type="component" value="Unassembled WGS sequence"/>
</dbReference>
<dbReference type="EMBL" id="MFBT01000020">
    <property type="protein sequence ID" value="OGD99268.1"/>
    <property type="molecule type" value="Genomic_DNA"/>
</dbReference>
<evidence type="ECO:0000313" key="3">
    <source>
        <dbReference type="Proteomes" id="UP000177039"/>
    </source>
</evidence>
<keyword evidence="1" id="KW-1133">Transmembrane helix</keyword>
<accession>A0A1F5H5C1</accession>
<proteinExistence type="predicted"/>
<protein>
    <submittedName>
        <fullName evidence="2">Uncharacterized protein</fullName>
    </submittedName>
</protein>
<organism evidence="2 3">
    <name type="scientific">Candidatus Curtissbacteria bacterium RIFCSPLOWO2_01_FULL_42_50</name>
    <dbReference type="NCBI Taxonomy" id="1797730"/>
    <lineage>
        <taxon>Bacteria</taxon>
        <taxon>Candidatus Curtissiibacteriota</taxon>
    </lineage>
</organism>
<keyword evidence="1" id="KW-0472">Membrane</keyword>
<reference evidence="2 3" key="1">
    <citation type="journal article" date="2016" name="Nat. Commun.">
        <title>Thousands of microbial genomes shed light on interconnected biogeochemical processes in an aquifer system.</title>
        <authorList>
            <person name="Anantharaman K."/>
            <person name="Brown C.T."/>
            <person name="Hug L.A."/>
            <person name="Sharon I."/>
            <person name="Castelle C.J."/>
            <person name="Probst A.J."/>
            <person name="Thomas B.C."/>
            <person name="Singh A."/>
            <person name="Wilkins M.J."/>
            <person name="Karaoz U."/>
            <person name="Brodie E.L."/>
            <person name="Williams K.H."/>
            <person name="Hubbard S.S."/>
            <person name="Banfield J.F."/>
        </authorList>
    </citation>
    <scope>NUCLEOTIDE SEQUENCE [LARGE SCALE GENOMIC DNA]</scope>
</reference>